<feature type="transmembrane region" description="Helical" evidence="1">
    <location>
        <begin position="79"/>
        <end position="98"/>
    </location>
</feature>
<keyword evidence="1" id="KW-1133">Transmembrane helix</keyword>
<comment type="caution">
    <text evidence="2">The sequence shown here is derived from an EMBL/GenBank/DDBJ whole genome shotgun (WGS) entry which is preliminary data.</text>
</comment>
<keyword evidence="1" id="KW-0812">Transmembrane</keyword>
<evidence type="ECO:0000313" key="2">
    <source>
        <dbReference type="EMBL" id="KNZ64138.1"/>
    </source>
</evidence>
<dbReference type="AlphaFoldDB" id="A0A0L6VTV9"/>
<reference evidence="2 3" key="1">
    <citation type="submission" date="2015-08" db="EMBL/GenBank/DDBJ databases">
        <title>Next Generation Sequencing and Analysis of the Genome of Puccinia sorghi L Schw, the Causal Agent of Maize Common Rust.</title>
        <authorList>
            <person name="Rochi L."/>
            <person name="Burguener G."/>
            <person name="Darino M."/>
            <person name="Turjanski A."/>
            <person name="Kreff E."/>
            <person name="Dieguez M.J."/>
            <person name="Sacco F."/>
        </authorList>
    </citation>
    <scope>NUCLEOTIDE SEQUENCE [LARGE SCALE GENOMIC DNA]</scope>
    <source>
        <strain evidence="2 3">RO10H11247</strain>
    </source>
</reference>
<dbReference type="Proteomes" id="UP000037035">
    <property type="component" value="Unassembled WGS sequence"/>
</dbReference>
<keyword evidence="3" id="KW-1185">Reference proteome</keyword>
<keyword evidence="1" id="KW-0472">Membrane</keyword>
<evidence type="ECO:0000313" key="3">
    <source>
        <dbReference type="Proteomes" id="UP000037035"/>
    </source>
</evidence>
<feature type="transmembrane region" description="Helical" evidence="1">
    <location>
        <begin position="12"/>
        <end position="33"/>
    </location>
</feature>
<name>A0A0L6VTV9_9BASI</name>
<proteinExistence type="predicted"/>
<organism evidence="2 3">
    <name type="scientific">Puccinia sorghi</name>
    <dbReference type="NCBI Taxonomy" id="27349"/>
    <lineage>
        <taxon>Eukaryota</taxon>
        <taxon>Fungi</taxon>
        <taxon>Dikarya</taxon>
        <taxon>Basidiomycota</taxon>
        <taxon>Pucciniomycotina</taxon>
        <taxon>Pucciniomycetes</taxon>
        <taxon>Pucciniales</taxon>
        <taxon>Pucciniaceae</taxon>
        <taxon>Puccinia</taxon>
    </lineage>
</organism>
<sequence length="403" mass="45960">MLSAELGGALKNYIIVINFWNFSNSSISSWLFFSSMNKKSETECWVKQISHHQGLTLKFLFLVFLKFCYHLVIHRMKGVFLGNIDLLLLQIFDCLIIIGQDKGTGRYITLHLLYELPTEPELKARTLEKKKEKDMRKDNINDDGKSIPLKDTICELRKFDGNEKERRKRSAFESHQFDEELLLIKDEESFDRDFEIIWINWVRFLEWYNEHQIRFAKGFHKTVLDLSLTKYARREETTVSPVNKVAPVNQVAIVWSLLECQEVHCAGVGGWGTGTGASGGVGSREAIPNAFRAIACISQRERLISGISPSNGARVQIELLGNLRMVLAVVIKETRLEIINEFREYHLFPVEKLCQIWLRPSFCVFCHKIDGKSYFAGVGGEAFRVGGMTMEFGVVVGGGAGFC</sequence>
<feature type="transmembrane region" description="Helical" evidence="1">
    <location>
        <begin position="54"/>
        <end position="73"/>
    </location>
</feature>
<dbReference type="EMBL" id="LAVV01000688">
    <property type="protein sequence ID" value="KNZ64138.1"/>
    <property type="molecule type" value="Genomic_DNA"/>
</dbReference>
<evidence type="ECO:0000256" key="1">
    <source>
        <dbReference type="SAM" id="Phobius"/>
    </source>
</evidence>
<dbReference type="VEuPathDB" id="FungiDB:VP01_1061g2"/>
<accession>A0A0L6VTV9</accession>
<protein>
    <submittedName>
        <fullName evidence="2">Uncharacterized protein</fullName>
    </submittedName>
</protein>
<gene>
    <name evidence="2" type="ORF">VP01_1061g2</name>
</gene>